<dbReference type="PANTHER" id="PTHR31472">
    <property type="entry name" value="OS05G0244600 PROTEIN"/>
    <property type="match status" value="1"/>
</dbReference>
<name>A0ABS8S406_DATST</name>
<protein>
    <recommendedName>
        <fullName evidence="2">Single-stranded DNA binding protein Ssb-like OB fold domain-containing protein</fullName>
    </recommendedName>
</protein>
<evidence type="ECO:0000259" key="2">
    <source>
        <dbReference type="Pfam" id="PF21473"/>
    </source>
</evidence>
<dbReference type="EMBL" id="JACEIK010000265">
    <property type="protein sequence ID" value="MCD7453771.1"/>
    <property type="molecule type" value="Genomic_DNA"/>
</dbReference>
<accession>A0ABS8S406</accession>
<feature type="region of interest" description="Disordered" evidence="1">
    <location>
        <begin position="50"/>
        <end position="69"/>
    </location>
</feature>
<evidence type="ECO:0000256" key="1">
    <source>
        <dbReference type="SAM" id="MobiDB-lite"/>
    </source>
</evidence>
<reference evidence="3 4" key="1">
    <citation type="journal article" date="2021" name="BMC Genomics">
        <title>Datura genome reveals duplications of psychoactive alkaloid biosynthetic genes and high mutation rate following tissue culture.</title>
        <authorList>
            <person name="Rajewski A."/>
            <person name="Carter-House D."/>
            <person name="Stajich J."/>
            <person name="Litt A."/>
        </authorList>
    </citation>
    <scope>NUCLEOTIDE SEQUENCE [LARGE SCALE GENOMIC DNA]</scope>
    <source>
        <strain evidence="3">AR-01</strain>
    </source>
</reference>
<gene>
    <name evidence="3" type="ORF">HAX54_022062</name>
</gene>
<dbReference type="Pfam" id="PF21473">
    <property type="entry name" value="OB_Ssb-like"/>
    <property type="match status" value="1"/>
</dbReference>
<dbReference type="PANTHER" id="PTHR31472:SF14">
    <property type="entry name" value="OB DOMAIN-CONTAINING PROTEIN"/>
    <property type="match status" value="1"/>
</dbReference>
<organism evidence="3 4">
    <name type="scientific">Datura stramonium</name>
    <name type="common">Jimsonweed</name>
    <name type="synonym">Common thornapple</name>
    <dbReference type="NCBI Taxonomy" id="4076"/>
    <lineage>
        <taxon>Eukaryota</taxon>
        <taxon>Viridiplantae</taxon>
        <taxon>Streptophyta</taxon>
        <taxon>Embryophyta</taxon>
        <taxon>Tracheophyta</taxon>
        <taxon>Spermatophyta</taxon>
        <taxon>Magnoliopsida</taxon>
        <taxon>eudicotyledons</taxon>
        <taxon>Gunneridae</taxon>
        <taxon>Pentapetalae</taxon>
        <taxon>asterids</taxon>
        <taxon>lamiids</taxon>
        <taxon>Solanales</taxon>
        <taxon>Solanaceae</taxon>
        <taxon>Solanoideae</taxon>
        <taxon>Datureae</taxon>
        <taxon>Datura</taxon>
    </lineage>
</organism>
<dbReference type="InterPro" id="IPR048970">
    <property type="entry name" value="OB_Ssb-like"/>
</dbReference>
<dbReference type="CDD" id="cd04491">
    <property type="entry name" value="SoSSB_OBF"/>
    <property type="match status" value="1"/>
</dbReference>
<keyword evidence="4" id="KW-1185">Reference proteome</keyword>
<comment type="caution">
    <text evidence="3">The sequence shown here is derived from an EMBL/GenBank/DDBJ whole genome shotgun (WGS) entry which is preliminary data.</text>
</comment>
<dbReference type="InterPro" id="IPR012340">
    <property type="entry name" value="NA-bd_OB-fold"/>
</dbReference>
<dbReference type="Gene3D" id="2.40.50.140">
    <property type="entry name" value="Nucleic acid-binding proteins"/>
    <property type="match status" value="1"/>
</dbReference>
<dbReference type="Proteomes" id="UP000823775">
    <property type="component" value="Unassembled WGS sequence"/>
</dbReference>
<sequence>MATTATAAAATTSTAATSEKKKPVFVKVDSLKPGTHGHNLTVKVVDSKTVKATGGGSRGGRASASLNPRAPPRISECLVGDETGSILFTARNEQVDLMKPGATVILRNAKIDMFKGSMRLAVDKWGRVEVAEPADIDVNGQNNLSLVEYELVNVEE</sequence>
<evidence type="ECO:0000313" key="4">
    <source>
        <dbReference type="Proteomes" id="UP000823775"/>
    </source>
</evidence>
<feature type="domain" description="Single-stranded DNA binding protein Ssb-like OB fold" evidence="2">
    <location>
        <begin position="31"/>
        <end position="130"/>
    </location>
</feature>
<dbReference type="SUPFAM" id="SSF50249">
    <property type="entry name" value="Nucleic acid-binding proteins"/>
    <property type="match status" value="1"/>
</dbReference>
<evidence type="ECO:0000313" key="3">
    <source>
        <dbReference type="EMBL" id="MCD7453771.1"/>
    </source>
</evidence>
<proteinExistence type="predicted"/>